<feature type="transmembrane region" description="Helical" evidence="1">
    <location>
        <begin position="586"/>
        <end position="608"/>
    </location>
</feature>
<name>A0A7W5DZC5_9BACT</name>
<dbReference type="InterPro" id="IPR002931">
    <property type="entry name" value="Transglutaminase-like"/>
</dbReference>
<keyword evidence="1" id="KW-0472">Membrane</keyword>
<proteinExistence type="predicted"/>
<keyword evidence="3" id="KW-0645">Protease</keyword>
<keyword evidence="3" id="KW-0378">Hydrolase</keyword>
<keyword evidence="1" id="KW-1133">Transmembrane helix</keyword>
<feature type="domain" description="Transglutaminase-like" evidence="2">
    <location>
        <begin position="468"/>
        <end position="539"/>
    </location>
</feature>
<organism evidence="3 4">
    <name type="scientific">Aporhodopirellula rubra</name>
    <dbReference type="NCBI Taxonomy" id="980271"/>
    <lineage>
        <taxon>Bacteria</taxon>
        <taxon>Pseudomonadati</taxon>
        <taxon>Planctomycetota</taxon>
        <taxon>Planctomycetia</taxon>
        <taxon>Pirellulales</taxon>
        <taxon>Pirellulaceae</taxon>
        <taxon>Aporhodopirellula</taxon>
    </lineage>
</organism>
<keyword evidence="1" id="KW-0812">Transmembrane</keyword>
<feature type="transmembrane region" description="Helical" evidence="1">
    <location>
        <begin position="109"/>
        <end position="130"/>
    </location>
</feature>
<dbReference type="Pfam" id="PF01841">
    <property type="entry name" value="Transglut_core"/>
    <property type="match status" value="1"/>
</dbReference>
<dbReference type="GO" id="GO:0006508">
    <property type="term" value="P:proteolysis"/>
    <property type="evidence" value="ECO:0007669"/>
    <property type="project" value="UniProtKB-KW"/>
</dbReference>
<dbReference type="Gene3D" id="3.10.620.30">
    <property type="match status" value="1"/>
</dbReference>
<evidence type="ECO:0000256" key="1">
    <source>
        <dbReference type="SAM" id="Phobius"/>
    </source>
</evidence>
<feature type="transmembrane region" description="Helical" evidence="1">
    <location>
        <begin position="33"/>
        <end position="66"/>
    </location>
</feature>
<evidence type="ECO:0000313" key="3">
    <source>
        <dbReference type="EMBL" id="MBB3207296.1"/>
    </source>
</evidence>
<dbReference type="InterPro" id="IPR038765">
    <property type="entry name" value="Papain-like_cys_pep_sf"/>
</dbReference>
<dbReference type="EMBL" id="JACHXU010000010">
    <property type="protein sequence ID" value="MBB3207296.1"/>
    <property type="molecule type" value="Genomic_DNA"/>
</dbReference>
<dbReference type="InterPro" id="IPR052901">
    <property type="entry name" value="Bact_TGase-like"/>
</dbReference>
<dbReference type="AlphaFoldDB" id="A0A7W5DZC5"/>
<feature type="transmembrane region" description="Helical" evidence="1">
    <location>
        <begin position="201"/>
        <end position="221"/>
    </location>
</feature>
<evidence type="ECO:0000313" key="4">
    <source>
        <dbReference type="Proteomes" id="UP000536179"/>
    </source>
</evidence>
<sequence>MSNQPASESGRQESHATSPGILLSTRSWDSQRVVAALLVILQACALGYFFFTPVFSTIVIAAAVFATVTKTRLLSSQLSQRLPITLVILYAIQRTLVPLSWSAGVQGFLIPDAALIVEYLLVYQVVRFFVRSEDDGLPSFLPILAIVAVVIIGDTRVDSLGRTVYQLISLGLVMLVLAFYMSRRRSVGDARAHFSRGHVGWLIVVGGICMVAAWVSASGLYRYARQIEDTMNAFINPSLRPDSAGFSGTGRIGSVARQKGSSGDRVALRVYSPQQPGYLRGKAFGFYQQGQWQRESQPAQLMPTGYVSDYTNDADQVFEFIEDGSNQSDQSFKSKLDIWPNQSFREVLFTPLGVTRLQAPVEKVSIDIHRIITAETMPPDTGYVAWRSRNDGVDSIESPMLKPSDWTTLTALPDKLDPRIVELAKEIVGEAVTTNDKIAAIENFFLDNFEYQFGIDVPSGTDPIAYFLIQRPPAHCEFFASGAALLLRSVGVPCRYVTGLVAVEKNEIGDYWVARNRDAHAWAEAYDPERGWVLVEATPASGLPQSMEISRTKQFWDAVQAWWLKLVASIRAGGIGRFLWSGLSLMIRPMVLVGFAMLVSAITFRYWFRRRSRANVKPTDPKVQAIQRLLDQMDRRWERAGLGRRHHETMHQFAARLQANGDSSDHEHAAAWYRQFATIRYSGRVDTESIETLRNQMDVGDSAKNVTTDTVAAG</sequence>
<dbReference type="PANTHER" id="PTHR42736:SF1">
    <property type="entry name" value="PROTEIN-GLUTAMINE GAMMA-GLUTAMYLTRANSFERASE"/>
    <property type="match status" value="1"/>
</dbReference>
<reference evidence="3 4" key="1">
    <citation type="submission" date="2020-08" db="EMBL/GenBank/DDBJ databases">
        <title>Genomic Encyclopedia of Type Strains, Phase III (KMG-III): the genomes of soil and plant-associated and newly described type strains.</title>
        <authorList>
            <person name="Whitman W."/>
        </authorList>
    </citation>
    <scope>NUCLEOTIDE SEQUENCE [LARGE SCALE GENOMIC DNA]</scope>
    <source>
        <strain evidence="3 4">CECT 8075</strain>
    </source>
</reference>
<accession>A0A7W5DZC5</accession>
<dbReference type="PANTHER" id="PTHR42736">
    <property type="entry name" value="PROTEIN-GLUTAMINE GAMMA-GLUTAMYLTRANSFERASE"/>
    <property type="match status" value="1"/>
</dbReference>
<protein>
    <submittedName>
        <fullName evidence="3">Transglutaminase-like putative cysteine protease</fullName>
    </submittedName>
</protein>
<evidence type="ECO:0000259" key="2">
    <source>
        <dbReference type="SMART" id="SM00460"/>
    </source>
</evidence>
<dbReference type="GO" id="GO:0008233">
    <property type="term" value="F:peptidase activity"/>
    <property type="evidence" value="ECO:0007669"/>
    <property type="project" value="UniProtKB-KW"/>
</dbReference>
<feature type="transmembrane region" description="Helical" evidence="1">
    <location>
        <begin position="164"/>
        <end position="181"/>
    </location>
</feature>
<dbReference type="RefSeq" id="WP_184305664.1">
    <property type="nucleotide sequence ID" value="NZ_JACHXU010000010.1"/>
</dbReference>
<dbReference type="InterPro" id="IPR025403">
    <property type="entry name" value="TgpA-like_C"/>
</dbReference>
<dbReference type="Pfam" id="PF13559">
    <property type="entry name" value="DUF4129"/>
    <property type="match status" value="1"/>
</dbReference>
<dbReference type="SMART" id="SM00460">
    <property type="entry name" value="TGc"/>
    <property type="match status" value="1"/>
</dbReference>
<dbReference type="Proteomes" id="UP000536179">
    <property type="component" value="Unassembled WGS sequence"/>
</dbReference>
<dbReference type="SUPFAM" id="SSF54001">
    <property type="entry name" value="Cysteine proteinases"/>
    <property type="match status" value="1"/>
</dbReference>
<keyword evidence="4" id="KW-1185">Reference proteome</keyword>
<feature type="transmembrane region" description="Helical" evidence="1">
    <location>
        <begin position="136"/>
        <end position="152"/>
    </location>
</feature>
<comment type="caution">
    <text evidence="3">The sequence shown here is derived from an EMBL/GenBank/DDBJ whole genome shotgun (WGS) entry which is preliminary data.</text>
</comment>
<gene>
    <name evidence="3" type="ORF">FHS27_003117</name>
</gene>